<name>A0A1D2NI01_ORCCI</name>
<sequence length="735" mass="84616">MTSLRQRNDVTLLHKGLGPGLFQYRSQPLPIYDENLNSPRSSIRSGNSRPAKKTIVKCLDRQDANSMFAKRIRERSQPQPQYITTSRKTYTSRKTQQRHRKSEAEEACDLLSKEQMFTNVAHKTSAFPPPTFMPRWNPRHRDRTYCQKRIFLDPWSLSAPDRDDLQKRTGLRLKSLSRHYQFKVGSNLPFGKEAMEKSNCLIEYCDHCNKSHFQRCPLHFNLMDPVEADCKTELGRSCPESKNPEDMNLEEINDVITYVSETERRLKAGEITETPPFPRKFLDAAFDKKPSHIVNAEESESTLNAGRRVELEDTISQTEPFRMDLDLKGFFKDNITQTVEPDSEDPKVLSLRPTIQTTFFQPFQSNDEKGTHVVQQMILGFEDAAKRVVAKVADMTMAQSLQELDDEERLRQLQKVRAMYTEQLANMHRAVSFSYMQEKFRISSYIVEEQNVQRETDEEVTGERYLGAALFAQSYLQEFTGKVMDSLRVERYIANEDLAAIQTVFIDGIGEDIANKLEVNINTNKVLDDMINHALMDLEVDYFRSYMIDEHQLETNLYTSRDLRDLIELKDDTIEMLLKIKERLIRLGWAFNADGELVRRSIVSEGSSSVGDLETFLNAVRVSLDGDGNPKYLVDLKGRPIPINANWLRRIYQQMTTNGELDPTRRFDIILGEGSLASDITEHETGAGGTTAVQEEFEGSDFTDNFELADDDEDEGRVIFHTSRSSYEFEDFEGI</sequence>
<protein>
    <submittedName>
        <fullName evidence="2">Pituitary-specific positive transcription factor 1</fullName>
    </submittedName>
</protein>
<feature type="region of interest" description="Disordered" evidence="1">
    <location>
        <begin position="75"/>
        <end position="103"/>
    </location>
</feature>
<evidence type="ECO:0000313" key="2">
    <source>
        <dbReference type="EMBL" id="ODN04849.1"/>
    </source>
</evidence>
<dbReference type="Pfam" id="PF06098">
    <property type="entry name" value="Radial_spoke_3"/>
    <property type="match status" value="1"/>
</dbReference>
<organism evidence="2 3">
    <name type="scientific">Orchesella cincta</name>
    <name type="common">Springtail</name>
    <name type="synonym">Podura cincta</name>
    <dbReference type="NCBI Taxonomy" id="48709"/>
    <lineage>
        <taxon>Eukaryota</taxon>
        <taxon>Metazoa</taxon>
        <taxon>Ecdysozoa</taxon>
        <taxon>Arthropoda</taxon>
        <taxon>Hexapoda</taxon>
        <taxon>Collembola</taxon>
        <taxon>Entomobryomorpha</taxon>
        <taxon>Entomobryoidea</taxon>
        <taxon>Orchesellidae</taxon>
        <taxon>Orchesellinae</taxon>
        <taxon>Orchesella</taxon>
    </lineage>
</organism>
<keyword evidence="3" id="KW-1185">Reference proteome</keyword>
<dbReference type="AlphaFoldDB" id="A0A1D2NI01"/>
<evidence type="ECO:0000313" key="3">
    <source>
        <dbReference type="Proteomes" id="UP000094527"/>
    </source>
</evidence>
<gene>
    <name evidence="2" type="ORF">Ocin01_01843</name>
</gene>
<dbReference type="EMBL" id="LJIJ01000035">
    <property type="protein sequence ID" value="ODN04849.1"/>
    <property type="molecule type" value="Genomic_DNA"/>
</dbReference>
<feature type="compositionally biased region" description="Low complexity" evidence="1">
    <location>
        <begin position="82"/>
        <end position="94"/>
    </location>
</feature>
<dbReference type="Proteomes" id="UP000094527">
    <property type="component" value="Unassembled WGS sequence"/>
</dbReference>
<reference evidence="2 3" key="1">
    <citation type="journal article" date="2016" name="Genome Biol. Evol.">
        <title>Gene Family Evolution Reflects Adaptation to Soil Environmental Stressors in the Genome of the Collembolan Orchesella cincta.</title>
        <authorList>
            <person name="Faddeeva-Vakhrusheva A."/>
            <person name="Derks M.F."/>
            <person name="Anvar S.Y."/>
            <person name="Agamennone V."/>
            <person name="Suring W."/>
            <person name="Smit S."/>
            <person name="van Straalen N.M."/>
            <person name="Roelofs D."/>
        </authorList>
    </citation>
    <scope>NUCLEOTIDE SEQUENCE [LARGE SCALE GENOMIC DNA]</scope>
    <source>
        <tissue evidence="2">Mixed pool</tissue>
    </source>
</reference>
<proteinExistence type="predicted"/>
<comment type="caution">
    <text evidence="2">The sequence shown here is derived from an EMBL/GenBank/DDBJ whole genome shotgun (WGS) entry which is preliminary data.</text>
</comment>
<evidence type="ECO:0000256" key="1">
    <source>
        <dbReference type="SAM" id="MobiDB-lite"/>
    </source>
</evidence>
<accession>A0A1D2NI01</accession>
<dbReference type="InterPro" id="IPR009290">
    <property type="entry name" value="Radial_spoke_3"/>
</dbReference>